<organism evidence="1">
    <name type="scientific">Oryza glumipatula</name>
    <dbReference type="NCBI Taxonomy" id="40148"/>
    <lineage>
        <taxon>Eukaryota</taxon>
        <taxon>Viridiplantae</taxon>
        <taxon>Streptophyta</taxon>
        <taxon>Embryophyta</taxon>
        <taxon>Tracheophyta</taxon>
        <taxon>Spermatophyta</taxon>
        <taxon>Magnoliopsida</taxon>
        <taxon>Liliopsida</taxon>
        <taxon>Poales</taxon>
        <taxon>Poaceae</taxon>
        <taxon>BOP clade</taxon>
        <taxon>Oryzoideae</taxon>
        <taxon>Oryzeae</taxon>
        <taxon>Oryzinae</taxon>
        <taxon>Oryza</taxon>
    </lineage>
</organism>
<dbReference type="EnsemblPlants" id="OGLUM10G13930.1">
    <property type="protein sequence ID" value="OGLUM10G13930.1"/>
    <property type="gene ID" value="OGLUM10G13930"/>
</dbReference>
<dbReference type="HOGENOM" id="CLU_2531124_0_0_1"/>
<keyword evidence="2" id="KW-1185">Reference proteome</keyword>
<reference evidence="1" key="2">
    <citation type="submission" date="2018-05" db="EMBL/GenBank/DDBJ databases">
        <title>OgluRS3 (Oryza glumaepatula Reference Sequence Version 3).</title>
        <authorList>
            <person name="Zhang J."/>
            <person name="Kudrna D."/>
            <person name="Lee S."/>
            <person name="Talag J."/>
            <person name="Welchert J."/>
            <person name="Wing R.A."/>
        </authorList>
    </citation>
    <scope>NUCLEOTIDE SEQUENCE [LARGE SCALE GENOMIC DNA]</scope>
</reference>
<dbReference type="Proteomes" id="UP000026961">
    <property type="component" value="Chromosome 10"/>
</dbReference>
<dbReference type="Gramene" id="OGLUM10G13930.1">
    <property type="protein sequence ID" value="OGLUM10G13930.1"/>
    <property type="gene ID" value="OGLUM10G13930"/>
</dbReference>
<sequence>MATPAPTRAKQLSLLAIAAAAAAPPLLRLRRRLSPTLRNLFSSLLVSRGVHRVAACARIWARRSLAIGPRFLGPGAGWGDLGLG</sequence>
<proteinExistence type="predicted"/>
<evidence type="ECO:0000313" key="1">
    <source>
        <dbReference type="EnsemblPlants" id="OGLUM10G13930.1"/>
    </source>
</evidence>
<name>A0A0E0BC21_9ORYZ</name>
<evidence type="ECO:0000313" key="2">
    <source>
        <dbReference type="Proteomes" id="UP000026961"/>
    </source>
</evidence>
<dbReference type="AlphaFoldDB" id="A0A0E0BC21"/>
<accession>A0A0E0BC21</accession>
<reference evidence="1" key="1">
    <citation type="submission" date="2015-04" db="UniProtKB">
        <authorList>
            <consortium name="EnsemblPlants"/>
        </authorList>
    </citation>
    <scope>IDENTIFICATION</scope>
</reference>
<protein>
    <submittedName>
        <fullName evidence="1">Uncharacterized protein</fullName>
    </submittedName>
</protein>